<reference evidence="9 10" key="1">
    <citation type="journal article" date="2019" name="Mar. Drugs">
        <title>Comparative Genomics and CAZyme Genome Repertoires of Marine Zobellia amurskyensis KMM 3526(T) and Zobellia laminariae KMM 3676(T).</title>
        <authorList>
            <person name="Chernysheva N."/>
            <person name="Bystritskaya E."/>
            <person name="Stenkova A."/>
            <person name="Golovkin I."/>
            <person name="Nedashkovskaya O."/>
            <person name="Isaeva M."/>
        </authorList>
    </citation>
    <scope>NUCLEOTIDE SEQUENCE [LARGE SCALE GENOMIC DNA]</scope>
    <source>
        <strain evidence="9 10">KMM 3526</strain>
    </source>
</reference>
<feature type="transmembrane region" description="Helical" evidence="7">
    <location>
        <begin position="42"/>
        <end position="64"/>
    </location>
</feature>
<evidence type="ECO:0000313" key="9">
    <source>
        <dbReference type="EMBL" id="MUH35449.1"/>
    </source>
</evidence>
<dbReference type="GO" id="GO:0016780">
    <property type="term" value="F:phosphotransferase activity, for other substituted phosphate groups"/>
    <property type="evidence" value="ECO:0007669"/>
    <property type="project" value="TreeGrafter"/>
</dbReference>
<comment type="similarity">
    <text evidence="2">Belongs to the bacterial sugar transferase family.</text>
</comment>
<dbReference type="AlphaFoldDB" id="A0A7X3D0T6"/>
<keyword evidence="5 7" id="KW-1133">Transmembrane helix</keyword>
<gene>
    <name evidence="9" type="ORF">D9O36_06325</name>
</gene>
<accession>A0A7X3D0T6</accession>
<feature type="transmembrane region" description="Helical" evidence="7">
    <location>
        <begin position="76"/>
        <end position="97"/>
    </location>
</feature>
<dbReference type="RefSeq" id="WP_155599270.1">
    <property type="nucleotide sequence ID" value="NZ_RCNR01000008.1"/>
</dbReference>
<dbReference type="Pfam" id="PF13727">
    <property type="entry name" value="CoA_binding_3"/>
    <property type="match status" value="1"/>
</dbReference>
<organism evidence="9 10">
    <name type="scientific">Zobellia amurskyensis</name>
    <dbReference type="NCBI Taxonomy" id="248905"/>
    <lineage>
        <taxon>Bacteria</taxon>
        <taxon>Pseudomonadati</taxon>
        <taxon>Bacteroidota</taxon>
        <taxon>Flavobacteriia</taxon>
        <taxon>Flavobacteriales</taxon>
        <taxon>Flavobacteriaceae</taxon>
        <taxon>Zobellia</taxon>
    </lineage>
</organism>
<dbReference type="Pfam" id="PF02397">
    <property type="entry name" value="Bac_transf"/>
    <property type="match status" value="1"/>
</dbReference>
<feature type="transmembrane region" description="Helical" evidence="7">
    <location>
        <begin position="103"/>
        <end position="123"/>
    </location>
</feature>
<evidence type="ECO:0000256" key="6">
    <source>
        <dbReference type="ARBA" id="ARBA00023136"/>
    </source>
</evidence>
<comment type="caution">
    <text evidence="9">The sequence shown here is derived from an EMBL/GenBank/DDBJ whole genome shotgun (WGS) entry which is preliminary data.</text>
</comment>
<keyword evidence="3 9" id="KW-0808">Transferase</keyword>
<dbReference type="Proteomes" id="UP000540519">
    <property type="component" value="Unassembled WGS sequence"/>
</dbReference>
<dbReference type="PANTHER" id="PTHR30576">
    <property type="entry name" value="COLANIC BIOSYNTHESIS UDP-GLUCOSE LIPID CARRIER TRANSFERASE"/>
    <property type="match status" value="1"/>
</dbReference>
<evidence type="ECO:0000256" key="4">
    <source>
        <dbReference type="ARBA" id="ARBA00022692"/>
    </source>
</evidence>
<dbReference type="EMBL" id="RCNR01000008">
    <property type="protein sequence ID" value="MUH35449.1"/>
    <property type="molecule type" value="Genomic_DNA"/>
</dbReference>
<dbReference type="Gene3D" id="3.40.50.720">
    <property type="entry name" value="NAD(P)-binding Rossmann-like Domain"/>
    <property type="match status" value="1"/>
</dbReference>
<comment type="subcellular location">
    <subcellularLocation>
        <location evidence="1">Membrane</location>
        <topology evidence="1">Multi-pass membrane protein</topology>
    </subcellularLocation>
</comment>
<evidence type="ECO:0000256" key="7">
    <source>
        <dbReference type="SAM" id="Phobius"/>
    </source>
</evidence>
<dbReference type="InterPro" id="IPR003362">
    <property type="entry name" value="Bact_transf"/>
</dbReference>
<dbReference type="GO" id="GO:0016020">
    <property type="term" value="C:membrane"/>
    <property type="evidence" value="ECO:0007669"/>
    <property type="project" value="UniProtKB-SubCell"/>
</dbReference>
<evidence type="ECO:0000256" key="3">
    <source>
        <dbReference type="ARBA" id="ARBA00022679"/>
    </source>
</evidence>
<dbReference type="OrthoDB" id="9808602at2"/>
<evidence type="ECO:0000313" key="10">
    <source>
        <dbReference type="Proteomes" id="UP000540519"/>
    </source>
</evidence>
<dbReference type="InterPro" id="IPR017475">
    <property type="entry name" value="EPS_sugar_tfrase"/>
</dbReference>
<name>A0A7X3D0T6_9FLAO</name>
<dbReference type="PANTHER" id="PTHR30576:SF0">
    <property type="entry name" value="UNDECAPRENYL-PHOSPHATE N-ACETYLGALACTOSAMINYL 1-PHOSPHATE TRANSFERASE-RELATED"/>
    <property type="match status" value="1"/>
</dbReference>
<evidence type="ECO:0000259" key="8">
    <source>
        <dbReference type="Pfam" id="PF02397"/>
    </source>
</evidence>
<evidence type="ECO:0000256" key="1">
    <source>
        <dbReference type="ARBA" id="ARBA00004141"/>
    </source>
</evidence>
<evidence type="ECO:0000256" key="2">
    <source>
        <dbReference type="ARBA" id="ARBA00006464"/>
    </source>
</evidence>
<dbReference type="NCBIfam" id="TIGR03025">
    <property type="entry name" value="EPS_sugtrans"/>
    <property type="match status" value="1"/>
</dbReference>
<feature type="transmembrane region" description="Helical" evidence="7">
    <location>
        <begin position="275"/>
        <end position="299"/>
    </location>
</feature>
<feature type="transmembrane region" description="Helical" evidence="7">
    <location>
        <begin position="7"/>
        <end position="30"/>
    </location>
</feature>
<proteinExistence type="inferred from homology"/>
<protein>
    <submittedName>
        <fullName evidence="9">Exopolysaccharide biosynthesis polyprenyl glycosylphosphotransferase</fullName>
    </submittedName>
</protein>
<keyword evidence="10" id="KW-1185">Reference proteome</keyword>
<keyword evidence="6 7" id="KW-0472">Membrane</keyword>
<sequence>MNSKNRFILINLLAFEFVLLNVVLTICFMFKLPDFTFSDTAILWNMVRLMIIYNVTWLVIIMYIRNSEFYFNPDFGYFKSIVTSLFFFVGFVISVVILLKIRYFARSTFIIPIFIFSYLNLVSHKYLLRYLKKRASHLFSDTLLIGSGYNETNIKVFTNAMTQYGYNVMGYLENKEKKPKNILDFSVFGGIDDLSEALANNGVDDIFIAMAGMKHEKIMETIKIADSFGVRVKLIPKNPLLKSKNYKAVAMGDLAVFKLRESPLDHFSTTILKRLFDFCFASVVLVLLSPLFLLIAILIKIDSKGPIFYTPFRKGEASKTFRCYKFRTMSVSEDPLNGAKSTVVNDPRITRVGKYLRKGDLDELPQFYNVLRGEMSVIGPRPHRINLQNDFRKSVNHYMVRSYIKPGITGWAQVNGWRGPTVTDEQKNQRVNHDLWYIENWSPWLDVKIIFLTLFGSHHKKAF</sequence>
<evidence type="ECO:0000256" key="5">
    <source>
        <dbReference type="ARBA" id="ARBA00022989"/>
    </source>
</evidence>
<keyword evidence="4 7" id="KW-0812">Transmembrane</keyword>
<feature type="domain" description="Bacterial sugar transferase" evidence="8">
    <location>
        <begin position="273"/>
        <end position="454"/>
    </location>
</feature>